<gene>
    <name evidence="3" type="ORF">ACAT0790_LOCUS53296</name>
</gene>
<name>A0A7S1WMK7_ALECA</name>
<accession>A0A7S1WMK7</accession>
<dbReference type="EMBL" id="HBGE01089470">
    <property type="protein sequence ID" value="CAD9176527.1"/>
    <property type="molecule type" value="Transcribed_RNA"/>
</dbReference>
<keyword evidence="2" id="KW-1133">Transmembrane helix</keyword>
<sequence length="196" mass="21488">MPSGSVPANRELPKSLLRRLEEIAAGNRGHVHLHGRLFLQWMHHAYPRECPFPHVSGTVNTSSSSMSDWFTTEPDKLWAAAATEEEMREHIEKAKQHSSNATSNGTDGESGDCAPWYGHEELLVSLVHEEPAAPQVTPPPSLRAVQSTSSPRSLWIASAVMALMALTTGVVGVVRLVQTPKKADEKLIDLDVVHYV</sequence>
<feature type="compositionally biased region" description="Polar residues" evidence="1">
    <location>
        <begin position="97"/>
        <end position="107"/>
    </location>
</feature>
<evidence type="ECO:0000256" key="2">
    <source>
        <dbReference type="SAM" id="Phobius"/>
    </source>
</evidence>
<organism evidence="3">
    <name type="scientific">Alexandrium catenella</name>
    <name type="common">Red tide dinoflagellate</name>
    <name type="synonym">Gonyaulax catenella</name>
    <dbReference type="NCBI Taxonomy" id="2925"/>
    <lineage>
        <taxon>Eukaryota</taxon>
        <taxon>Sar</taxon>
        <taxon>Alveolata</taxon>
        <taxon>Dinophyceae</taxon>
        <taxon>Gonyaulacales</taxon>
        <taxon>Pyrocystaceae</taxon>
        <taxon>Alexandrium</taxon>
    </lineage>
</organism>
<protein>
    <submittedName>
        <fullName evidence="3">Uncharacterized protein</fullName>
    </submittedName>
</protein>
<reference evidence="3" key="1">
    <citation type="submission" date="2021-01" db="EMBL/GenBank/DDBJ databases">
        <authorList>
            <person name="Corre E."/>
            <person name="Pelletier E."/>
            <person name="Niang G."/>
            <person name="Scheremetjew M."/>
            <person name="Finn R."/>
            <person name="Kale V."/>
            <person name="Holt S."/>
            <person name="Cochrane G."/>
            <person name="Meng A."/>
            <person name="Brown T."/>
            <person name="Cohen L."/>
        </authorList>
    </citation>
    <scope>NUCLEOTIDE SEQUENCE</scope>
    <source>
        <strain evidence="3">OF101</strain>
    </source>
</reference>
<feature type="region of interest" description="Disordered" evidence="1">
    <location>
        <begin position="88"/>
        <end position="112"/>
    </location>
</feature>
<keyword evidence="2" id="KW-0812">Transmembrane</keyword>
<evidence type="ECO:0000313" key="3">
    <source>
        <dbReference type="EMBL" id="CAD9176527.1"/>
    </source>
</evidence>
<proteinExistence type="predicted"/>
<evidence type="ECO:0000256" key="1">
    <source>
        <dbReference type="SAM" id="MobiDB-lite"/>
    </source>
</evidence>
<feature type="transmembrane region" description="Helical" evidence="2">
    <location>
        <begin position="154"/>
        <end position="177"/>
    </location>
</feature>
<keyword evidence="2" id="KW-0472">Membrane</keyword>
<dbReference type="AlphaFoldDB" id="A0A7S1WMK7"/>